<protein>
    <submittedName>
        <fullName evidence="1">Uncharacterized protein</fullName>
    </submittedName>
</protein>
<organism evidence="1 2">
    <name type="scientific">Pleurodeles waltl</name>
    <name type="common">Iberian ribbed newt</name>
    <dbReference type="NCBI Taxonomy" id="8319"/>
    <lineage>
        <taxon>Eukaryota</taxon>
        <taxon>Metazoa</taxon>
        <taxon>Chordata</taxon>
        <taxon>Craniata</taxon>
        <taxon>Vertebrata</taxon>
        <taxon>Euteleostomi</taxon>
        <taxon>Amphibia</taxon>
        <taxon>Batrachia</taxon>
        <taxon>Caudata</taxon>
        <taxon>Salamandroidea</taxon>
        <taxon>Salamandridae</taxon>
        <taxon>Pleurodelinae</taxon>
        <taxon>Pleurodeles</taxon>
    </lineage>
</organism>
<evidence type="ECO:0000313" key="2">
    <source>
        <dbReference type="Proteomes" id="UP001066276"/>
    </source>
</evidence>
<dbReference type="EMBL" id="JANPWB010000007">
    <property type="protein sequence ID" value="KAJ1169603.1"/>
    <property type="molecule type" value="Genomic_DNA"/>
</dbReference>
<keyword evidence="2" id="KW-1185">Reference proteome</keyword>
<gene>
    <name evidence="1" type="ORF">NDU88_001494</name>
</gene>
<evidence type="ECO:0000313" key="1">
    <source>
        <dbReference type="EMBL" id="KAJ1169603.1"/>
    </source>
</evidence>
<name>A0AAV7SZL2_PLEWA</name>
<feature type="non-terminal residue" evidence="1">
    <location>
        <position position="75"/>
    </location>
</feature>
<sequence length="75" mass="8259">MLVGLVKLSGVGVVEVEDEVPKKYALLRVECLHGDEFRDGVAEAGVRSWWSVIKSASDVAFSVCVDLEVELFGYR</sequence>
<accession>A0AAV7SZL2</accession>
<proteinExistence type="predicted"/>
<comment type="caution">
    <text evidence="1">The sequence shown here is derived from an EMBL/GenBank/DDBJ whole genome shotgun (WGS) entry which is preliminary data.</text>
</comment>
<reference evidence="1" key="1">
    <citation type="journal article" date="2022" name="bioRxiv">
        <title>Sequencing and chromosome-scale assembly of the giantPleurodeles waltlgenome.</title>
        <authorList>
            <person name="Brown T."/>
            <person name="Elewa A."/>
            <person name="Iarovenko S."/>
            <person name="Subramanian E."/>
            <person name="Araus A.J."/>
            <person name="Petzold A."/>
            <person name="Susuki M."/>
            <person name="Suzuki K.-i.T."/>
            <person name="Hayashi T."/>
            <person name="Toyoda A."/>
            <person name="Oliveira C."/>
            <person name="Osipova E."/>
            <person name="Leigh N.D."/>
            <person name="Simon A."/>
            <person name="Yun M.H."/>
        </authorList>
    </citation>
    <scope>NUCLEOTIDE SEQUENCE</scope>
    <source>
        <strain evidence="1">20211129_DDA</strain>
        <tissue evidence="1">Liver</tissue>
    </source>
</reference>
<dbReference type="AlphaFoldDB" id="A0AAV7SZL2"/>
<dbReference type="Proteomes" id="UP001066276">
    <property type="component" value="Chromosome 4_1"/>
</dbReference>